<dbReference type="Proteomes" id="UP000811492">
    <property type="component" value="Unassembled WGS sequence"/>
</dbReference>
<keyword evidence="4" id="KW-1185">Reference proteome</keyword>
<dbReference type="EMBL" id="JAFEVO010000001">
    <property type="protein sequence ID" value="MBS3183300.1"/>
    <property type="molecule type" value="Genomic_DNA"/>
</dbReference>
<organism evidence="3 4">
    <name type="scientific">Leucobacter manosquensis</name>
    <dbReference type="NCBI Taxonomy" id="2810611"/>
    <lineage>
        <taxon>Bacteria</taxon>
        <taxon>Bacillati</taxon>
        <taxon>Actinomycetota</taxon>
        <taxon>Actinomycetes</taxon>
        <taxon>Micrococcales</taxon>
        <taxon>Microbacteriaceae</taxon>
        <taxon>Leucobacter</taxon>
    </lineage>
</organism>
<evidence type="ECO:0000256" key="2">
    <source>
        <dbReference type="SAM" id="Phobius"/>
    </source>
</evidence>
<reference evidence="3 4" key="1">
    <citation type="submission" date="2021-02" db="EMBL/GenBank/DDBJ databases">
        <title>Draft genome and description of Leucobacter sp nov strain Marseille-Q4368.</title>
        <authorList>
            <person name="Boxberger M."/>
            <person name="La Scola B."/>
        </authorList>
    </citation>
    <scope>NUCLEOTIDE SEQUENCE [LARGE SCALE GENOMIC DNA]</scope>
    <source>
        <strain evidence="3 4">Marseille-Q4368</strain>
    </source>
</reference>
<keyword evidence="2" id="KW-0472">Membrane</keyword>
<feature type="transmembrane region" description="Helical" evidence="2">
    <location>
        <begin position="147"/>
        <end position="168"/>
    </location>
</feature>
<feature type="region of interest" description="Disordered" evidence="1">
    <location>
        <begin position="1"/>
        <end position="30"/>
    </location>
</feature>
<feature type="transmembrane region" description="Helical" evidence="2">
    <location>
        <begin position="300"/>
        <end position="317"/>
    </location>
</feature>
<feature type="region of interest" description="Disordered" evidence="1">
    <location>
        <begin position="121"/>
        <end position="140"/>
    </location>
</feature>
<accession>A0ABS5M906</accession>
<dbReference type="Gene3D" id="1.10.1760.20">
    <property type="match status" value="1"/>
</dbReference>
<evidence type="ECO:0000256" key="1">
    <source>
        <dbReference type="SAM" id="MobiDB-lite"/>
    </source>
</evidence>
<proteinExistence type="predicted"/>
<comment type="caution">
    <text evidence="3">The sequence shown here is derived from an EMBL/GenBank/DDBJ whole genome shotgun (WGS) entry which is preliminary data.</text>
</comment>
<sequence length="353" mass="37686">MTNPDSFPRREAENGEAENGEAENGGAESFDRIARDLRELREAAGPVSFAELVRRIADLRIGRGVSAAAAIPARSTVYNAFQSGRSRMDPALLRDIVLALGQSEEEAVQWVQRTRHARRIERASVAEPSGSAPRPGSDAQSARRLPALPVLLLLLGLVVCNHASHWFLAAPLDLPVYLDMVGTAVASIALGPRYGVAVAIATGLTGPMFEPGIMAFTLVNVTGALVWGYGVRRFRFGHDILGFFVLSLLAATACSLVATPILVAIRGGAYGAIGRISESLQEAGMPFIAATFTSNLSTSILDKLLTGFIALAIFAVIRSRMRLSAKHMPLIEQLGALRETPGRTARVSVFAQT</sequence>
<gene>
    <name evidence="3" type="ORF">JSQ98_14015</name>
</gene>
<keyword evidence="2" id="KW-0812">Transmembrane</keyword>
<dbReference type="RefSeq" id="WP_211650222.1">
    <property type="nucleotide sequence ID" value="NZ_JAFEVO010000001.1"/>
</dbReference>
<feature type="transmembrane region" description="Helical" evidence="2">
    <location>
        <begin position="243"/>
        <end position="265"/>
    </location>
</feature>
<evidence type="ECO:0000313" key="3">
    <source>
        <dbReference type="EMBL" id="MBS3183300.1"/>
    </source>
</evidence>
<protein>
    <submittedName>
        <fullName evidence="3">ECF transporter S component</fullName>
    </submittedName>
</protein>
<evidence type="ECO:0000313" key="4">
    <source>
        <dbReference type="Proteomes" id="UP000811492"/>
    </source>
</evidence>
<name>A0ABS5M906_9MICO</name>
<keyword evidence="2" id="KW-1133">Transmembrane helix</keyword>
<feature type="transmembrane region" description="Helical" evidence="2">
    <location>
        <begin position="213"/>
        <end position="231"/>
    </location>
</feature>